<sequence length="69" mass="8255">MDSGWKNNSGMEKKAWTRTVERELKDYGLTWETISRKTTEQQQRKSLVDALWAKRDTKRISIFFSRSRS</sequence>
<feature type="non-terminal residue" evidence="1">
    <location>
        <position position="69"/>
    </location>
</feature>
<evidence type="ECO:0000313" key="1">
    <source>
        <dbReference type="EMBL" id="CEK85309.1"/>
    </source>
</evidence>
<organism evidence="1">
    <name type="scientific">Arion vulgaris</name>
    <dbReference type="NCBI Taxonomy" id="1028688"/>
    <lineage>
        <taxon>Eukaryota</taxon>
        <taxon>Metazoa</taxon>
        <taxon>Spiralia</taxon>
        <taxon>Lophotrochozoa</taxon>
        <taxon>Mollusca</taxon>
        <taxon>Gastropoda</taxon>
        <taxon>Heterobranchia</taxon>
        <taxon>Euthyneura</taxon>
        <taxon>Panpulmonata</taxon>
        <taxon>Eupulmonata</taxon>
        <taxon>Stylommatophora</taxon>
        <taxon>Helicina</taxon>
        <taxon>Arionoidea</taxon>
        <taxon>Arionidae</taxon>
        <taxon>Arion</taxon>
    </lineage>
</organism>
<protein>
    <submittedName>
        <fullName evidence="1">Uncharacterized protein</fullName>
    </submittedName>
</protein>
<reference evidence="1" key="1">
    <citation type="submission" date="2014-12" db="EMBL/GenBank/DDBJ databases">
        <title>Insight into the proteome of Arion vulgaris.</title>
        <authorList>
            <person name="Aradska J."/>
            <person name="Bulat T."/>
            <person name="Smidak R."/>
            <person name="Sarate P."/>
            <person name="Gangsoo J."/>
            <person name="Sialana F."/>
            <person name="Bilban M."/>
            <person name="Lubec G."/>
        </authorList>
    </citation>
    <scope>NUCLEOTIDE SEQUENCE</scope>
    <source>
        <tissue evidence="1">Skin</tissue>
    </source>
</reference>
<dbReference type="EMBL" id="HACG01038444">
    <property type="protein sequence ID" value="CEK85309.1"/>
    <property type="molecule type" value="Transcribed_RNA"/>
</dbReference>
<dbReference type="AlphaFoldDB" id="A0A0B7AWD5"/>
<accession>A0A0B7AWD5</accession>
<proteinExistence type="predicted"/>
<name>A0A0B7AWD5_9EUPU</name>
<gene>
    <name evidence="1" type="primary">ORF147386</name>
</gene>